<sequence length="120" mass="13407">MDNSVIAYIDKTVVRIKGVDVRGLKPFELEKKLSEFIQRGIRVIGVTGESIEMDIYNIDPEAILKDESGIIKAISAVEGITATELTKIDSARKIVEVDVNSIPKGQQYGCQKERWNNIDK</sequence>
<protein>
    <submittedName>
        <fullName evidence="1">Uncharacterized protein</fullName>
    </submittedName>
</protein>
<dbReference type="EMBL" id="PVXP01000007">
    <property type="protein sequence ID" value="PRR86147.1"/>
    <property type="molecule type" value="Genomic_DNA"/>
</dbReference>
<dbReference type="AlphaFoldDB" id="A0A2T0BQK3"/>
<accession>A0A2T0BQK3</accession>
<proteinExistence type="predicted"/>
<evidence type="ECO:0000313" key="2">
    <source>
        <dbReference type="Proteomes" id="UP000237798"/>
    </source>
</evidence>
<gene>
    <name evidence="1" type="ORF">CLLU_07960</name>
</gene>
<dbReference type="RefSeq" id="WP_106008295.1">
    <property type="nucleotide sequence ID" value="NZ_JALCPJ010000010.1"/>
</dbReference>
<dbReference type="OrthoDB" id="1905256at2"/>
<organism evidence="1 2">
    <name type="scientific">Clostridium luticellarii</name>
    <dbReference type="NCBI Taxonomy" id="1691940"/>
    <lineage>
        <taxon>Bacteria</taxon>
        <taxon>Bacillati</taxon>
        <taxon>Bacillota</taxon>
        <taxon>Clostridia</taxon>
        <taxon>Eubacteriales</taxon>
        <taxon>Clostridiaceae</taxon>
        <taxon>Clostridium</taxon>
    </lineage>
</organism>
<comment type="caution">
    <text evidence="1">The sequence shown here is derived from an EMBL/GenBank/DDBJ whole genome shotgun (WGS) entry which is preliminary data.</text>
</comment>
<name>A0A2T0BQK3_9CLOT</name>
<evidence type="ECO:0000313" key="1">
    <source>
        <dbReference type="EMBL" id="PRR86147.1"/>
    </source>
</evidence>
<reference evidence="1 2" key="1">
    <citation type="submission" date="2018-03" db="EMBL/GenBank/DDBJ databases">
        <title>Genome sequence of Clostridium luticellarii DSM 29923.</title>
        <authorList>
            <person name="Poehlein A."/>
            <person name="Daniel R."/>
        </authorList>
    </citation>
    <scope>NUCLEOTIDE SEQUENCE [LARGE SCALE GENOMIC DNA]</scope>
    <source>
        <strain evidence="1 2">DSM 29923</strain>
    </source>
</reference>
<keyword evidence="2" id="KW-1185">Reference proteome</keyword>
<dbReference type="Proteomes" id="UP000237798">
    <property type="component" value="Unassembled WGS sequence"/>
</dbReference>